<dbReference type="AlphaFoldDB" id="A0AAD4S0I2"/>
<dbReference type="EMBL" id="JAJJMB010016078">
    <property type="protein sequence ID" value="KAI3849941.1"/>
    <property type="molecule type" value="Genomic_DNA"/>
</dbReference>
<proteinExistence type="predicted"/>
<evidence type="ECO:0000313" key="2">
    <source>
        <dbReference type="EMBL" id="KAI3849941.1"/>
    </source>
</evidence>
<feature type="compositionally biased region" description="Polar residues" evidence="1">
    <location>
        <begin position="101"/>
        <end position="125"/>
    </location>
</feature>
<sequence length="332" mass="37713">MVSEHSFLSDLVKMENQKEFDELAKEVDSPMRIQEDLLRELKDTYSNPSPQLIARFKSLSAELKVVEDRLSKVKVDEGLPEPSSGFTPKIDVELELNSAESKSVSDLNHHSSTPATTEEGNSRSTPKIDFTDIDGVGSTNSVKEYKVRSKFLDYQEGKPFNSDNLSYDDDVGFQVRRIVNDEVKDFSSLNQFSGNASSRLTMEEGKYRSKTKIHFSGVDIASPADKICLHTENYKVNLICLQFELEGRMKTCFLDYQEGKPFFTWPGLINDACLQIEKAEYIKNFHRTVSSSTVEIYYGEFEGCGFLFVTNNKLLMKRSFHLNCLVGSFENI</sequence>
<evidence type="ECO:0000256" key="1">
    <source>
        <dbReference type="SAM" id="MobiDB-lite"/>
    </source>
</evidence>
<feature type="region of interest" description="Disordered" evidence="1">
    <location>
        <begin position="101"/>
        <end position="131"/>
    </location>
</feature>
<accession>A0AAD4S0I2</accession>
<gene>
    <name evidence="2" type="ORF">MKW98_026855</name>
</gene>
<organism evidence="2 3">
    <name type="scientific">Papaver atlanticum</name>
    <dbReference type="NCBI Taxonomy" id="357466"/>
    <lineage>
        <taxon>Eukaryota</taxon>
        <taxon>Viridiplantae</taxon>
        <taxon>Streptophyta</taxon>
        <taxon>Embryophyta</taxon>
        <taxon>Tracheophyta</taxon>
        <taxon>Spermatophyta</taxon>
        <taxon>Magnoliopsida</taxon>
        <taxon>Ranunculales</taxon>
        <taxon>Papaveraceae</taxon>
        <taxon>Papaveroideae</taxon>
        <taxon>Papaver</taxon>
    </lineage>
</organism>
<name>A0AAD4S0I2_9MAGN</name>
<dbReference type="Proteomes" id="UP001202328">
    <property type="component" value="Unassembled WGS sequence"/>
</dbReference>
<reference evidence="2" key="1">
    <citation type="submission" date="2022-04" db="EMBL/GenBank/DDBJ databases">
        <title>A functionally conserved STORR gene fusion in Papaver species that diverged 16.8 million years ago.</title>
        <authorList>
            <person name="Catania T."/>
        </authorList>
    </citation>
    <scope>NUCLEOTIDE SEQUENCE</scope>
    <source>
        <strain evidence="2">S-188037</strain>
    </source>
</reference>
<evidence type="ECO:0000313" key="3">
    <source>
        <dbReference type="Proteomes" id="UP001202328"/>
    </source>
</evidence>
<comment type="caution">
    <text evidence="2">The sequence shown here is derived from an EMBL/GenBank/DDBJ whole genome shotgun (WGS) entry which is preliminary data.</text>
</comment>
<protein>
    <submittedName>
        <fullName evidence="2">Uncharacterized protein</fullName>
    </submittedName>
</protein>
<keyword evidence="3" id="KW-1185">Reference proteome</keyword>